<feature type="non-terminal residue" evidence="1">
    <location>
        <position position="72"/>
    </location>
</feature>
<accession>A0A8T4J2S5</accession>
<dbReference type="AlphaFoldDB" id="A0A8T4J2S5"/>
<evidence type="ECO:0000313" key="1">
    <source>
        <dbReference type="EMBL" id="MBR7678886.1"/>
    </source>
</evidence>
<proteinExistence type="predicted"/>
<reference evidence="1" key="1">
    <citation type="submission" date="2021-04" db="EMBL/GenBank/DDBJ databases">
        <title>Sequencing of actinobacteria type strains.</title>
        <authorList>
            <person name="Nguyen G.-S."/>
            <person name="Wentzel A."/>
        </authorList>
    </citation>
    <scope>NUCLEOTIDE SEQUENCE</scope>
    <source>
        <strain evidence="1">DSM 42095</strain>
    </source>
</reference>
<keyword evidence="2" id="KW-1185">Reference proteome</keyword>
<dbReference type="Proteomes" id="UP000675554">
    <property type="component" value="Unassembled WGS sequence"/>
</dbReference>
<name>A0A8T4J2S5_9ACTN</name>
<comment type="caution">
    <text evidence="1">The sequence shown here is derived from an EMBL/GenBank/DDBJ whole genome shotgun (WGS) entry which is preliminary data.</text>
</comment>
<organism evidence="1 2">
    <name type="scientific">Streptomyces daliensis</name>
    <dbReference type="NCBI Taxonomy" id="299421"/>
    <lineage>
        <taxon>Bacteria</taxon>
        <taxon>Bacillati</taxon>
        <taxon>Actinomycetota</taxon>
        <taxon>Actinomycetes</taxon>
        <taxon>Kitasatosporales</taxon>
        <taxon>Streptomycetaceae</taxon>
        <taxon>Streptomyces</taxon>
    </lineage>
</organism>
<dbReference type="EMBL" id="JAGSMN010001974">
    <property type="protein sequence ID" value="MBR7678886.1"/>
    <property type="molecule type" value="Genomic_DNA"/>
</dbReference>
<protein>
    <submittedName>
        <fullName evidence="1">Uncharacterized protein</fullName>
    </submittedName>
</protein>
<gene>
    <name evidence="1" type="ORF">KDA82_39275</name>
</gene>
<sequence length="72" mass="8365">MGLSHHRPHGNLGRRYRLYGNLGSNGLCGNLCRHRLRSNLSRDRPCESGRRILHRSGHHRLLRGDFGRDRLL</sequence>
<evidence type="ECO:0000313" key="2">
    <source>
        <dbReference type="Proteomes" id="UP000675554"/>
    </source>
</evidence>